<comment type="caution">
    <text evidence="1">The sequence shown here is derived from an EMBL/GenBank/DDBJ whole genome shotgun (WGS) entry which is preliminary data.</text>
</comment>
<gene>
    <name evidence="1" type="ORF">N0V89_008039</name>
</gene>
<dbReference type="EMBL" id="JAPEUX010000006">
    <property type="protein sequence ID" value="KAJ4349424.1"/>
    <property type="molecule type" value="Genomic_DNA"/>
</dbReference>
<evidence type="ECO:0000313" key="2">
    <source>
        <dbReference type="Proteomes" id="UP001140513"/>
    </source>
</evidence>
<keyword evidence="2" id="KW-1185">Reference proteome</keyword>
<dbReference type="OrthoDB" id="3764226at2759"/>
<proteinExistence type="predicted"/>
<reference evidence="1" key="1">
    <citation type="submission" date="2022-10" db="EMBL/GenBank/DDBJ databases">
        <title>Tapping the CABI collections for fungal endophytes: first genome assemblies for Collariella, Neodidymelliopsis, Ascochyta clinopodiicola, Didymella pomorum, Didymosphaeria variabile, Neocosmospora piperis and Neocucurbitaria cava.</title>
        <authorList>
            <person name="Hill R."/>
        </authorList>
    </citation>
    <scope>NUCLEOTIDE SEQUENCE</scope>
    <source>
        <strain evidence="1">IMI 356815</strain>
    </source>
</reference>
<dbReference type="Proteomes" id="UP001140513">
    <property type="component" value="Unassembled WGS sequence"/>
</dbReference>
<name>A0A9W8XGU6_9PLEO</name>
<evidence type="ECO:0000313" key="1">
    <source>
        <dbReference type="EMBL" id="KAJ4349424.1"/>
    </source>
</evidence>
<dbReference type="AlphaFoldDB" id="A0A9W8XGU6"/>
<accession>A0A9W8XGU6</accession>
<organism evidence="1 2">
    <name type="scientific">Didymosphaeria variabile</name>
    <dbReference type="NCBI Taxonomy" id="1932322"/>
    <lineage>
        <taxon>Eukaryota</taxon>
        <taxon>Fungi</taxon>
        <taxon>Dikarya</taxon>
        <taxon>Ascomycota</taxon>
        <taxon>Pezizomycotina</taxon>
        <taxon>Dothideomycetes</taxon>
        <taxon>Pleosporomycetidae</taxon>
        <taxon>Pleosporales</taxon>
        <taxon>Massarineae</taxon>
        <taxon>Didymosphaeriaceae</taxon>
        <taxon>Didymosphaeria</taxon>
    </lineage>
</organism>
<sequence length="123" mass="13323">MGLFKKSKEAVAISHDPLVTYTINQNLAGKLTVTSSSPNAYAYSITIASKKSWRDTIEVAIHRSLNATYQQHADVVGSCLIQTSSAKFTKVTFDAYGQDIKLEKSTGVLKGTPLLTLLVPCLC</sequence>
<dbReference type="RefSeq" id="XP_056068354.1">
    <property type="nucleotide sequence ID" value="XM_056216798.1"/>
</dbReference>
<dbReference type="GeneID" id="80911569"/>
<protein>
    <submittedName>
        <fullName evidence="1">Uncharacterized protein</fullName>
    </submittedName>
</protein>